<dbReference type="OrthoDB" id="2157513at2"/>
<dbReference type="STRING" id="1033810.HLPCO_000140"/>
<evidence type="ECO:0000313" key="2">
    <source>
        <dbReference type="Proteomes" id="UP000005707"/>
    </source>
</evidence>
<dbReference type="FunCoup" id="U2FR82">
    <property type="interactions" value="4"/>
</dbReference>
<protein>
    <submittedName>
        <fullName evidence="1">Regulatory protein YlbF</fullName>
    </submittedName>
</protein>
<proteinExistence type="predicted"/>
<reference evidence="1 2" key="2">
    <citation type="journal article" date="2013" name="PLoS ONE">
        <title>INDIGO - INtegrated Data Warehouse of MIcrobial GenOmes with Examples from the Red Sea Extremophiles.</title>
        <authorList>
            <person name="Alam I."/>
            <person name="Antunes A."/>
            <person name="Kamau A.A."/>
            <person name="Ba Alawi W."/>
            <person name="Kalkatawi M."/>
            <person name="Stingl U."/>
            <person name="Bajic V.B."/>
        </authorList>
    </citation>
    <scope>NUCLEOTIDE SEQUENCE [LARGE SCALE GENOMIC DNA]</scope>
    <source>
        <strain evidence="1 2">SSD-17B</strain>
    </source>
</reference>
<dbReference type="Proteomes" id="UP000005707">
    <property type="component" value="Unassembled WGS sequence"/>
</dbReference>
<dbReference type="InterPro" id="IPR052767">
    <property type="entry name" value="Bact_com_dev_regulator"/>
</dbReference>
<dbReference type="SUPFAM" id="SSF158622">
    <property type="entry name" value="YheA/YmcA-like"/>
    <property type="match status" value="1"/>
</dbReference>
<keyword evidence="2" id="KW-1185">Reference proteome</keyword>
<dbReference type="PANTHER" id="PTHR38448:SF2">
    <property type="entry name" value="REGULATORY PROTEIN YLBF"/>
    <property type="match status" value="1"/>
</dbReference>
<reference evidence="1 2" key="1">
    <citation type="journal article" date="2011" name="J. Bacteriol.">
        <title>Genome sequence of Haloplasma contractile, an unusual contractile bacterium from a deep-sea anoxic brine lake.</title>
        <authorList>
            <person name="Antunes A."/>
            <person name="Alam I."/>
            <person name="El Dorry H."/>
            <person name="Siam R."/>
            <person name="Robertson A."/>
            <person name="Bajic V.B."/>
            <person name="Stingl U."/>
        </authorList>
    </citation>
    <scope>NUCLEOTIDE SEQUENCE [LARGE SCALE GENOMIC DNA]</scope>
    <source>
        <strain evidence="1 2">SSD-17B</strain>
    </source>
</reference>
<dbReference type="Pfam" id="PF06133">
    <property type="entry name" value="Com_YlbF"/>
    <property type="match status" value="1"/>
</dbReference>
<dbReference type="InterPro" id="IPR023378">
    <property type="entry name" value="YheA/YmcA-like_dom_sf"/>
</dbReference>
<name>U2FR82_9MOLU</name>
<dbReference type="RefSeq" id="WP_021030951.1">
    <property type="nucleotide sequence ID" value="NZ_AFNU02000001.1"/>
</dbReference>
<evidence type="ECO:0000313" key="1">
    <source>
        <dbReference type="EMBL" id="ERJ13489.1"/>
    </source>
</evidence>
<sequence>MNNQLIYEAAYELSERIKNSTTYKDFIRCERELSTNDEIKKILADFNRKKEQLEEAKKYGNYYPGYDKVVKAFQESKINLMKNPVFKEYKQKEKQLDHILYQVTESISTAVSENVKFDVKKHLFNL</sequence>
<gene>
    <name evidence="1" type="primary">ylbF</name>
    <name evidence="1" type="ORF">HLPCO_000140</name>
</gene>
<dbReference type="AlphaFoldDB" id="U2FR82"/>
<dbReference type="InterPro" id="IPR010368">
    <property type="entry name" value="Com_YlbF"/>
</dbReference>
<dbReference type="EMBL" id="AFNU02000001">
    <property type="protein sequence ID" value="ERJ13489.1"/>
    <property type="molecule type" value="Genomic_DNA"/>
</dbReference>
<dbReference type="PANTHER" id="PTHR38448">
    <property type="entry name" value="REGULATORY PROTEIN YLBF-RELATED"/>
    <property type="match status" value="1"/>
</dbReference>
<dbReference type="InParanoid" id="U2FR82"/>
<accession>U2FR82</accession>
<comment type="caution">
    <text evidence="1">The sequence shown here is derived from an EMBL/GenBank/DDBJ whole genome shotgun (WGS) entry which is preliminary data.</text>
</comment>
<dbReference type="eggNOG" id="COG3679">
    <property type="taxonomic scope" value="Bacteria"/>
</dbReference>
<dbReference type="Gene3D" id="1.20.1500.10">
    <property type="entry name" value="YheA/YmcA-like"/>
    <property type="match status" value="1"/>
</dbReference>
<organism evidence="1 2">
    <name type="scientific">Haloplasma contractile SSD-17B</name>
    <dbReference type="NCBI Taxonomy" id="1033810"/>
    <lineage>
        <taxon>Bacteria</taxon>
        <taxon>Bacillati</taxon>
        <taxon>Mycoplasmatota</taxon>
        <taxon>Mollicutes</taxon>
        <taxon>Haloplasmatales</taxon>
        <taxon>Haloplasmataceae</taxon>
        <taxon>Haloplasma</taxon>
    </lineage>
</organism>